<sequence>MKNKKIILFMILALLITTLVGCTKDSNEDQNSVSKTEQNQPIENSIDESNNTDKTDSVNATKRNEDIKEDDTTIVAKIEGRRKEFLERLDNIQYELDAMPDKEHSDRGVTNAMKNYYGISYETYDKELNEIYALLKEELSSEVMEDLKSKQIKWIEEKEEEANKAAEKYKGGTHENVARYVSLYNATKERCYELVNEYMTD</sequence>
<dbReference type="AlphaFoldDB" id="A0A4R1M9V2"/>
<dbReference type="Proteomes" id="UP000294545">
    <property type="component" value="Unassembled WGS sequence"/>
</dbReference>
<evidence type="ECO:0000313" key="4">
    <source>
        <dbReference type="EMBL" id="TCK89136.1"/>
    </source>
</evidence>
<feature type="region of interest" description="Disordered" evidence="1">
    <location>
        <begin position="26"/>
        <end position="65"/>
    </location>
</feature>
<protein>
    <submittedName>
        <fullName evidence="4">Uncharacterized protein DUF1311</fullName>
    </submittedName>
</protein>
<gene>
    <name evidence="4" type="ORF">EDC19_2553</name>
</gene>
<evidence type="ECO:0000313" key="5">
    <source>
        <dbReference type="Proteomes" id="UP000294545"/>
    </source>
</evidence>
<dbReference type="InterPro" id="IPR009739">
    <property type="entry name" value="LprI-like_N"/>
</dbReference>
<accession>A0A4R1M9V2</accession>
<feature type="compositionally biased region" description="Basic and acidic residues" evidence="1">
    <location>
        <begin position="51"/>
        <end position="65"/>
    </location>
</feature>
<dbReference type="Gene3D" id="1.20.1270.180">
    <property type="match status" value="1"/>
</dbReference>
<evidence type="ECO:0000259" key="3">
    <source>
        <dbReference type="Pfam" id="PF07007"/>
    </source>
</evidence>
<evidence type="ECO:0000256" key="1">
    <source>
        <dbReference type="SAM" id="MobiDB-lite"/>
    </source>
</evidence>
<feature type="compositionally biased region" description="Polar residues" evidence="1">
    <location>
        <begin position="29"/>
        <end position="49"/>
    </location>
</feature>
<evidence type="ECO:0000256" key="2">
    <source>
        <dbReference type="SAM" id="SignalP"/>
    </source>
</evidence>
<dbReference type="RefSeq" id="WP_132283215.1">
    <property type="nucleotide sequence ID" value="NZ_SMGQ01000016.1"/>
</dbReference>
<dbReference type="Pfam" id="PF07007">
    <property type="entry name" value="LprI"/>
    <property type="match status" value="1"/>
</dbReference>
<dbReference type="OrthoDB" id="2438161at2"/>
<feature type="signal peptide" evidence="2">
    <location>
        <begin position="1"/>
        <end position="21"/>
    </location>
</feature>
<dbReference type="PROSITE" id="PS51257">
    <property type="entry name" value="PROKAR_LIPOPROTEIN"/>
    <property type="match status" value="1"/>
</dbReference>
<feature type="domain" description="Lysozyme inhibitor LprI-like N-terminal" evidence="3">
    <location>
        <begin position="106"/>
        <end position="194"/>
    </location>
</feature>
<reference evidence="4 5" key="1">
    <citation type="submission" date="2019-03" db="EMBL/GenBank/DDBJ databases">
        <title>Genomic Encyclopedia of Type Strains, Phase IV (KMG-IV): sequencing the most valuable type-strain genomes for metagenomic binning, comparative biology and taxonomic classification.</title>
        <authorList>
            <person name="Goeker M."/>
        </authorList>
    </citation>
    <scope>NUCLEOTIDE SEQUENCE [LARGE SCALE GENOMIC DNA]</scope>
    <source>
        <strain evidence="4 5">DSM 24176</strain>
    </source>
</reference>
<feature type="chain" id="PRO_5039628357" evidence="2">
    <location>
        <begin position="22"/>
        <end position="201"/>
    </location>
</feature>
<name>A0A4R1M9V2_9FIRM</name>
<organism evidence="4 5">
    <name type="scientific">Natranaerovirga hydrolytica</name>
    <dbReference type="NCBI Taxonomy" id="680378"/>
    <lineage>
        <taxon>Bacteria</taxon>
        <taxon>Bacillati</taxon>
        <taxon>Bacillota</taxon>
        <taxon>Clostridia</taxon>
        <taxon>Lachnospirales</taxon>
        <taxon>Natranaerovirgaceae</taxon>
        <taxon>Natranaerovirga</taxon>
    </lineage>
</organism>
<dbReference type="PANTHER" id="PTHR39176:SF1">
    <property type="entry name" value="PERIPLASMIC PROTEIN"/>
    <property type="match status" value="1"/>
</dbReference>
<comment type="caution">
    <text evidence="4">The sequence shown here is derived from an EMBL/GenBank/DDBJ whole genome shotgun (WGS) entry which is preliminary data.</text>
</comment>
<dbReference type="EMBL" id="SMGQ01000016">
    <property type="protein sequence ID" value="TCK89136.1"/>
    <property type="molecule type" value="Genomic_DNA"/>
</dbReference>
<dbReference type="PANTHER" id="PTHR39176">
    <property type="entry name" value="PERIPLASMIC PROTEIN-RELATED"/>
    <property type="match status" value="1"/>
</dbReference>
<keyword evidence="2" id="KW-0732">Signal</keyword>
<keyword evidence="5" id="KW-1185">Reference proteome</keyword>
<proteinExistence type="predicted"/>